<reference evidence="3" key="1">
    <citation type="submission" date="2018-02" db="EMBL/GenBank/DDBJ databases">
        <authorList>
            <person name="Cohen D.B."/>
            <person name="Kent A.D."/>
        </authorList>
    </citation>
    <scope>NUCLEOTIDE SEQUENCE</scope>
</reference>
<accession>A0A2N9FLM2</accession>
<evidence type="ECO:0000259" key="2">
    <source>
        <dbReference type="Pfam" id="PF19259"/>
    </source>
</evidence>
<feature type="region of interest" description="Disordered" evidence="1">
    <location>
        <begin position="344"/>
        <end position="365"/>
    </location>
</feature>
<dbReference type="EMBL" id="OIVN01000976">
    <property type="protein sequence ID" value="SPC88172.1"/>
    <property type="molecule type" value="Genomic_DNA"/>
</dbReference>
<feature type="domain" description="Ty3 transposon capsid-like protein" evidence="2">
    <location>
        <begin position="543"/>
        <end position="667"/>
    </location>
</feature>
<gene>
    <name evidence="3" type="ORF">FSB_LOCUS16054</name>
</gene>
<evidence type="ECO:0000313" key="3">
    <source>
        <dbReference type="EMBL" id="SPC88172.1"/>
    </source>
</evidence>
<proteinExistence type="predicted"/>
<sequence>MRQGLAQGEACPHGDERVGRRLRFYERGSSFEISGMWVTFRDPMDVGYSLRSSIHGEWFPKISRRGTKAEWDYPMEWSSCCVVNLVAIRLLSCQGNVLIRDRGNLQVAMRVGWEQSVREVIDDDFIRVSCQWGVPCVADLYEPKIDEAVEHLGIFMSSMNLQRMEPTWSFKTKVTRQRPINWRQLNNRRRRHLSCPLGTALLAKVAPNVTTVYLENRKALFSSRSTSVVPANNSPMPKLGEARKWFREAKGSDWWNWFEFGDELQIWFRTPLEDTTQESLKVLEMVEIMESNFCEFKATLSGFQSMMEERLPKPAELNHQPQAGFQLGLRRGMPYHEVQTMVQPEPQREAQSGQGGGAPIVGKQPSIFEPIEPIPMRAESRNVRPMRAPNHEVHFNPNQPRFGMPYDDPFEPRRKRLNGGVFLNLIVESLCGLGNARPPPSFEAQPQRHASQAREPRNAPWPQGDVVEPWYDHGGGRGNCGRARNYQGPQDRDPYGKNQDPLQRQQGRQAREPRAMELEFPRFKGGDPTSWMFRAIQYFEYYQVHDASKVMHASYHLDDDALIWFQNCEHDLGCWDNFARAIKLRFGPPSYDDPMELLIKLKHVNSIEEYKGLFESLSNRIRNLSSMHKLSCFISGLKDEVRLAIKMQGPRTLGEAYALAEIQEQYLANVAAQMDPKVVDPKPISARPTMTVQKLTPKQMLERRRKGLCYNCDESWTMWHTCKAMKLYLIEEVQEEEGAYVTSDEEEERVEWCEERRNTKEESINKHIQVPSRYWLIGRSPLMKKQLEDSSSIWPQQDHNLKDKVQAIQACT</sequence>
<dbReference type="Pfam" id="PF19259">
    <property type="entry name" value="Ty3_capsid"/>
    <property type="match status" value="1"/>
</dbReference>
<name>A0A2N9FLM2_FAGSY</name>
<protein>
    <recommendedName>
        <fullName evidence="2">Ty3 transposon capsid-like protein domain-containing protein</fullName>
    </recommendedName>
</protein>
<dbReference type="AlphaFoldDB" id="A0A2N9FLM2"/>
<feature type="region of interest" description="Disordered" evidence="1">
    <location>
        <begin position="437"/>
        <end position="514"/>
    </location>
</feature>
<dbReference type="InterPro" id="IPR045358">
    <property type="entry name" value="Ty3_capsid"/>
</dbReference>
<evidence type="ECO:0000256" key="1">
    <source>
        <dbReference type="SAM" id="MobiDB-lite"/>
    </source>
</evidence>
<organism evidence="3">
    <name type="scientific">Fagus sylvatica</name>
    <name type="common">Beechnut</name>
    <dbReference type="NCBI Taxonomy" id="28930"/>
    <lineage>
        <taxon>Eukaryota</taxon>
        <taxon>Viridiplantae</taxon>
        <taxon>Streptophyta</taxon>
        <taxon>Embryophyta</taxon>
        <taxon>Tracheophyta</taxon>
        <taxon>Spermatophyta</taxon>
        <taxon>Magnoliopsida</taxon>
        <taxon>eudicotyledons</taxon>
        <taxon>Gunneridae</taxon>
        <taxon>Pentapetalae</taxon>
        <taxon>rosids</taxon>
        <taxon>fabids</taxon>
        <taxon>Fagales</taxon>
        <taxon>Fagaceae</taxon>
        <taxon>Fagus</taxon>
    </lineage>
</organism>